<evidence type="ECO:0000313" key="4">
    <source>
        <dbReference type="EMBL" id="KIO47518.1"/>
    </source>
</evidence>
<dbReference type="PANTHER" id="PTHR31901">
    <property type="entry name" value="GH3 DOMAIN-CONTAINING PROTEIN"/>
    <property type="match status" value="1"/>
</dbReference>
<reference evidence="3 5" key="2">
    <citation type="submission" date="2014-07" db="EMBL/GenBank/DDBJ databases">
        <title>Porphyromonadaceae bacterium OUH 334697 = ATCC BAA-2682 = DSM 28341 draft genome.</title>
        <authorList>
            <person name="Sydenham T.V."/>
            <person name="Hasman H."/>
            <person name="Justesen U.S."/>
        </authorList>
    </citation>
    <scope>NUCLEOTIDE SEQUENCE [LARGE SCALE GENOMIC DNA]</scope>
    <source>
        <strain evidence="3 5">OUH 334697</strain>
    </source>
</reference>
<dbReference type="Pfam" id="PF23572">
    <property type="entry name" value="GH3_C"/>
    <property type="match status" value="1"/>
</dbReference>
<evidence type="ECO:0000313" key="3">
    <source>
        <dbReference type="EMBL" id="KIO46273.1"/>
    </source>
</evidence>
<organism evidence="4 6">
    <name type="scientific">Sanguibacteroides justesenii</name>
    <dbReference type="NCBI Taxonomy" id="1547597"/>
    <lineage>
        <taxon>Bacteria</taxon>
        <taxon>Pseudomonadati</taxon>
        <taxon>Bacteroidota</taxon>
        <taxon>Bacteroidia</taxon>
        <taxon>Bacteroidales</taxon>
        <taxon>Porphyromonadaceae</taxon>
        <taxon>Sanguibacteroides</taxon>
    </lineage>
</organism>
<evidence type="ECO:0000259" key="1">
    <source>
        <dbReference type="Pfam" id="PF23571"/>
    </source>
</evidence>
<evidence type="ECO:0000313" key="6">
    <source>
        <dbReference type="Proteomes" id="UP000031980"/>
    </source>
</evidence>
<reference evidence="4 6" key="1">
    <citation type="submission" date="2014-07" db="EMBL/GenBank/DDBJ databases">
        <title>Porphyromonadaceae bacterium OUH 308042 = ATCC BAA-2681 = DSM 28342 draft genome.</title>
        <authorList>
            <person name="Sydenham T.V."/>
            <person name="Hasman H."/>
            <person name="Justensen U.S."/>
        </authorList>
    </citation>
    <scope>NUCLEOTIDE SEQUENCE [LARGE SCALE GENOMIC DNA]</scope>
    <source>
        <strain evidence="4 6">OUH 308042</strain>
    </source>
</reference>
<dbReference type="Proteomes" id="UP000031980">
    <property type="component" value="Unassembled WGS sequence"/>
</dbReference>
<feature type="domain" description="GH3 C-terminal" evidence="2">
    <location>
        <begin position="381"/>
        <end position="492"/>
    </location>
</feature>
<dbReference type="InterPro" id="IPR055378">
    <property type="entry name" value="GH3_C"/>
</dbReference>
<evidence type="ECO:0008006" key="7">
    <source>
        <dbReference type="Google" id="ProtNLM"/>
    </source>
</evidence>
<proteinExistence type="predicted"/>
<name>A0A0C3MLC3_9PORP</name>
<dbReference type="Pfam" id="PF23571">
    <property type="entry name" value="GH3_M"/>
    <property type="match status" value="1"/>
</dbReference>
<dbReference type="GO" id="GO:0016881">
    <property type="term" value="F:acid-amino acid ligase activity"/>
    <property type="evidence" value="ECO:0007669"/>
    <property type="project" value="TreeGrafter"/>
</dbReference>
<keyword evidence="6" id="KW-1185">Reference proteome</keyword>
<dbReference type="EMBL" id="JPIU01000014">
    <property type="protein sequence ID" value="KIO47518.1"/>
    <property type="molecule type" value="Genomic_DNA"/>
</dbReference>
<dbReference type="AlphaFoldDB" id="A0A0C3MLC3"/>
<dbReference type="Proteomes" id="UP000031937">
    <property type="component" value="Unassembled WGS sequence"/>
</dbReference>
<gene>
    <name evidence="4" type="ORF">BA92_00430</name>
    <name evidence="3" type="ORF">IE90_05620</name>
</gene>
<evidence type="ECO:0000313" key="5">
    <source>
        <dbReference type="Proteomes" id="UP000031937"/>
    </source>
</evidence>
<dbReference type="EMBL" id="JPIT01000016">
    <property type="protein sequence ID" value="KIO46273.1"/>
    <property type="molecule type" value="Genomic_DNA"/>
</dbReference>
<dbReference type="InterPro" id="IPR004993">
    <property type="entry name" value="GH3"/>
</dbReference>
<evidence type="ECO:0000259" key="2">
    <source>
        <dbReference type="Pfam" id="PF23572"/>
    </source>
</evidence>
<dbReference type="GO" id="GO:0005737">
    <property type="term" value="C:cytoplasm"/>
    <property type="evidence" value="ECO:0007669"/>
    <property type="project" value="TreeGrafter"/>
</dbReference>
<dbReference type="OrthoDB" id="5678283at2"/>
<dbReference type="PANTHER" id="PTHR31901:SF9">
    <property type="entry name" value="GH3 DOMAIN-CONTAINING PROTEIN"/>
    <property type="match status" value="1"/>
</dbReference>
<feature type="domain" description="GH3 middle" evidence="1">
    <location>
        <begin position="296"/>
        <end position="365"/>
    </location>
</feature>
<comment type="caution">
    <text evidence="4">The sequence shown here is derived from an EMBL/GenBank/DDBJ whole genome shotgun (WGS) entry which is preliminary data.</text>
</comment>
<dbReference type="Pfam" id="PF03321">
    <property type="entry name" value="GH3"/>
    <property type="match status" value="1"/>
</dbReference>
<dbReference type="InterPro" id="IPR055377">
    <property type="entry name" value="GH3_M"/>
</dbReference>
<sequence>MALINSIISLFSSKRLSQIDYFKANPIQVQEETLQNLLQTAKDTEYGKKYDFASIWTSEQYRERLPIVHYEEIAPYSERLMNGEQNLLWPEPITWFAKSSGTTAAKSKFIPVSKEALENCHFRGGKDVISLFNRNYPDAQAFGGKTLALGGSSEVSNVNSNCQYGDLSAILISNTPFWANLMKTPDQSIMLMSEWEEKIEKICDVTIKEDVRCLAGVPSWFLTLINRILERTGKNNLHEVWPNLELFIHGGVSFSPYREQYKRLLPNPKMKYMETYNASEGFFGIQDNPNDSSMLLMLDYGIYYEFMPTAELGKTNPRSLSLKEVETDVNYALIISTNGGLWRYMIGDTIQFTSLKPYKFRITGRTKLFINAFGEELIIDNATQAIDEACRQMQCNIIDFTAAPVFMEEGKKGAHEWIVEFETPPGDPEAFAEILDNELKKLNSDYEAKRYKNMSLQRLILHVARPNLFKDWLKEKGKLGGQNKVPRLWNDRTHLEELLQLNNKI</sequence>
<dbReference type="RefSeq" id="WP_041502878.1">
    <property type="nucleotide sequence ID" value="NZ_JPIT01000016.1"/>
</dbReference>
<accession>A0A0C3MLC3</accession>
<protein>
    <recommendedName>
        <fullName evidence="7">GH3 auxin-responsive promoter</fullName>
    </recommendedName>
</protein>